<evidence type="ECO:0000313" key="8">
    <source>
        <dbReference type="EMBL" id="RJP71110.1"/>
    </source>
</evidence>
<feature type="transmembrane region" description="Helical" evidence="7">
    <location>
        <begin position="46"/>
        <end position="65"/>
    </location>
</feature>
<dbReference type="EMBL" id="QZKI01000062">
    <property type="protein sequence ID" value="RJP71110.1"/>
    <property type="molecule type" value="Genomic_DNA"/>
</dbReference>
<feature type="transmembrane region" description="Helical" evidence="7">
    <location>
        <begin position="451"/>
        <end position="471"/>
    </location>
</feature>
<keyword evidence="4 7" id="KW-0812">Transmembrane</keyword>
<comment type="subcellular location">
    <subcellularLocation>
        <location evidence="1">Cell membrane</location>
        <topology evidence="1">Multi-pass membrane protein</topology>
    </subcellularLocation>
</comment>
<feature type="transmembrane region" description="Helical" evidence="7">
    <location>
        <begin position="86"/>
        <end position="109"/>
    </location>
</feature>
<evidence type="ECO:0000256" key="2">
    <source>
        <dbReference type="ARBA" id="ARBA00007430"/>
    </source>
</evidence>
<feature type="transmembrane region" description="Helical" evidence="7">
    <location>
        <begin position="325"/>
        <end position="342"/>
    </location>
</feature>
<evidence type="ECO:0000256" key="6">
    <source>
        <dbReference type="ARBA" id="ARBA00023136"/>
    </source>
</evidence>
<comment type="caution">
    <text evidence="8">The sequence shown here is derived from an EMBL/GenBank/DDBJ whole genome shotgun (WGS) entry which is preliminary data.</text>
</comment>
<feature type="transmembrane region" description="Helical" evidence="7">
    <location>
        <begin position="12"/>
        <end position="40"/>
    </location>
</feature>
<gene>
    <name evidence="8" type="ORF">C4532_08165</name>
</gene>
<comment type="similarity">
    <text evidence="2">Belongs to the polysaccharide synthase family.</text>
</comment>
<evidence type="ECO:0000256" key="5">
    <source>
        <dbReference type="ARBA" id="ARBA00022989"/>
    </source>
</evidence>
<keyword evidence="6 7" id="KW-0472">Membrane</keyword>
<organism evidence="8 9">
    <name type="scientific">Candidatus Abyssobacteria bacterium SURF_17</name>
    <dbReference type="NCBI Taxonomy" id="2093361"/>
    <lineage>
        <taxon>Bacteria</taxon>
        <taxon>Pseudomonadati</taxon>
        <taxon>Candidatus Hydrogenedentota</taxon>
        <taxon>Candidatus Abyssobacteria</taxon>
    </lineage>
</organism>
<feature type="transmembrane region" description="Helical" evidence="7">
    <location>
        <begin position="424"/>
        <end position="445"/>
    </location>
</feature>
<proteinExistence type="inferred from homology"/>
<dbReference type="PANTHER" id="PTHR30250:SF10">
    <property type="entry name" value="LIPOPOLYSACCHARIDE BIOSYNTHESIS PROTEIN WZXC"/>
    <property type="match status" value="1"/>
</dbReference>
<evidence type="ECO:0000256" key="1">
    <source>
        <dbReference type="ARBA" id="ARBA00004651"/>
    </source>
</evidence>
<dbReference type="Pfam" id="PF13440">
    <property type="entry name" value="Polysacc_synt_3"/>
    <property type="match status" value="1"/>
</dbReference>
<evidence type="ECO:0000256" key="3">
    <source>
        <dbReference type="ARBA" id="ARBA00022475"/>
    </source>
</evidence>
<feature type="transmembrane region" description="Helical" evidence="7">
    <location>
        <begin position="295"/>
        <end position="319"/>
    </location>
</feature>
<dbReference type="InterPro" id="IPR050833">
    <property type="entry name" value="Poly_Biosynth_Transport"/>
</dbReference>
<evidence type="ECO:0000313" key="9">
    <source>
        <dbReference type="Proteomes" id="UP000285961"/>
    </source>
</evidence>
<feature type="transmembrane region" description="Helical" evidence="7">
    <location>
        <begin position="115"/>
        <end position="139"/>
    </location>
</feature>
<dbReference type="AlphaFoldDB" id="A0A419F0A7"/>
<keyword evidence="5 7" id="KW-1133">Transmembrane helix</keyword>
<dbReference type="CDD" id="cd13127">
    <property type="entry name" value="MATE_tuaB_like"/>
    <property type="match status" value="1"/>
</dbReference>
<sequence length="499" mass="55476">MNQHRTDIRQQAISGIMWTALTQILSEVIRFSIAVALARLVAPEEFGLIGMVTVFTGFANLFREVGFGSAIIQRQDIEERHLSSVFWFNVAAGLLLTLIVGACAPLIASFYDKPILIPLTLVISLNFTIGSVNVVHNALMNKKMEFRRLAMIRIGTILIGGVIAVIMAVNGFGVWSLVAKSVAAAITQVGIMWYLSDWKPRFIWSLDALRELLGFSLNLFGFRVFNYWMTNADNLLIGKYLGTASLGIYDRAFGLMRLPLDEVSGVLSRVMFPALSTIQRDKERIKGIFLKSNRVIALITFPLMIGLLVVARSFIIAIYGPKWEGVIPILQIFCIEGMGRSIGTTKGWIFLTQGRTDLMFKWGLFAGVVRIASIVIGLHWGVVGVAAAIVIGGYAILWYPAWVIPGRLINLSFREALANLRSPLWCSLAMALAVAGVGFMLPAHWPHWARLTAQVPFGIVLYALLIHIFGIRAYREMRELAAEQWQVRFSRSKDTKTPA</sequence>
<dbReference type="Proteomes" id="UP000285961">
    <property type="component" value="Unassembled WGS sequence"/>
</dbReference>
<dbReference type="GO" id="GO:0005886">
    <property type="term" value="C:plasma membrane"/>
    <property type="evidence" value="ECO:0007669"/>
    <property type="project" value="UniProtKB-SubCell"/>
</dbReference>
<protein>
    <submittedName>
        <fullName evidence="8">Colanic acid exporter</fullName>
    </submittedName>
</protein>
<evidence type="ECO:0000256" key="4">
    <source>
        <dbReference type="ARBA" id="ARBA00022692"/>
    </source>
</evidence>
<accession>A0A419F0A7</accession>
<reference evidence="8 9" key="1">
    <citation type="journal article" date="2017" name="ISME J.">
        <title>Energy and carbon metabolisms in a deep terrestrial subsurface fluid microbial community.</title>
        <authorList>
            <person name="Momper L."/>
            <person name="Jungbluth S.P."/>
            <person name="Lee M.D."/>
            <person name="Amend J.P."/>
        </authorList>
    </citation>
    <scope>NUCLEOTIDE SEQUENCE [LARGE SCALE GENOMIC DNA]</scope>
    <source>
        <strain evidence="8">SURF_17</strain>
    </source>
</reference>
<evidence type="ECO:0000256" key="7">
    <source>
        <dbReference type="SAM" id="Phobius"/>
    </source>
</evidence>
<feature type="transmembrane region" description="Helical" evidence="7">
    <location>
        <begin position="386"/>
        <end position="404"/>
    </location>
</feature>
<feature type="transmembrane region" description="Helical" evidence="7">
    <location>
        <begin position="362"/>
        <end position="380"/>
    </location>
</feature>
<name>A0A419F0A7_9BACT</name>
<dbReference type="NCBIfam" id="NF007773">
    <property type="entry name" value="PRK10459.1"/>
    <property type="match status" value="1"/>
</dbReference>
<feature type="transmembrane region" description="Helical" evidence="7">
    <location>
        <begin position="175"/>
        <end position="195"/>
    </location>
</feature>
<keyword evidence="3" id="KW-1003">Cell membrane</keyword>
<feature type="transmembrane region" description="Helical" evidence="7">
    <location>
        <begin position="151"/>
        <end position="169"/>
    </location>
</feature>
<dbReference type="PANTHER" id="PTHR30250">
    <property type="entry name" value="PST FAMILY PREDICTED COLANIC ACID TRANSPORTER"/>
    <property type="match status" value="1"/>
</dbReference>